<dbReference type="EMBL" id="JARKIB010000482">
    <property type="protein sequence ID" value="KAJ7704703.1"/>
    <property type="molecule type" value="Genomic_DNA"/>
</dbReference>
<keyword evidence="7" id="KW-1185">Reference proteome</keyword>
<evidence type="ECO:0000313" key="7">
    <source>
        <dbReference type="Proteomes" id="UP001215598"/>
    </source>
</evidence>
<comment type="subcellular location">
    <subcellularLocation>
        <location evidence="1">Nucleus</location>
    </subcellularLocation>
</comment>
<evidence type="ECO:0000259" key="5">
    <source>
        <dbReference type="PROSITE" id="PS51821"/>
    </source>
</evidence>
<keyword evidence="2" id="KW-0805">Transcription regulation</keyword>
<reference evidence="6" key="1">
    <citation type="submission" date="2023-03" db="EMBL/GenBank/DDBJ databases">
        <title>Massive genome expansion in bonnet fungi (Mycena s.s.) driven by repeated elements and novel gene families across ecological guilds.</title>
        <authorList>
            <consortium name="Lawrence Berkeley National Laboratory"/>
            <person name="Harder C.B."/>
            <person name="Miyauchi S."/>
            <person name="Viragh M."/>
            <person name="Kuo A."/>
            <person name="Thoen E."/>
            <person name="Andreopoulos B."/>
            <person name="Lu D."/>
            <person name="Skrede I."/>
            <person name="Drula E."/>
            <person name="Henrissat B."/>
            <person name="Morin E."/>
            <person name="Kohler A."/>
            <person name="Barry K."/>
            <person name="LaButti K."/>
            <person name="Morin E."/>
            <person name="Salamov A."/>
            <person name="Lipzen A."/>
            <person name="Mereny Z."/>
            <person name="Hegedus B."/>
            <person name="Baldrian P."/>
            <person name="Stursova M."/>
            <person name="Weitz H."/>
            <person name="Taylor A."/>
            <person name="Grigoriev I.V."/>
            <person name="Nagy L.G."/>
            <person name="Martin F."/>
            <person name="Kauserud H."/>
        </authorList>
    </citation>
    <scope>NUCLEOTIDE SEQUENCE</scope>
    <source>
        <strain evidence="6">CBHHK182m</strain>
    </source>
</reference>
<comment type="caution">
    <text evidence="6">The sequence shown here is derived from an EMBL/GenBank/DDBJ whole genome shotgun (WGS) entry which is preliminary data.</text>
</comment>
<dbReference type="AlphaFoldDB" id="A0AAD7GT58"/>
<protein>
    <submittedName>
        <fullName evidence="6">Velvet factor-domain-containing protein</fullName>
    </submittedName>
</protein>
<evidence type="ECO:0000256" key="1">
    <source>
        <dbReference type="ARBA" id="ARBA00004123"/>
    </source>
</evidence>
<dbReference type="PANTHER" id="PTHR33572:SF3">
    <property type="entry name" value="VELVET COMPLEX SUBUNIT B"/>
    <property type="match status" value="1"/>
</dbReference>
<gene>
    <name evidence="6" type="ORF">B0H16DRAFT_1636969</name>
</gene>
<dbReference type="Pfam" id="PF11754">
    <property type="entry name" value="Velvet"/>
    <property type="match status" value="1"/>
</dbReference>
<evidence type="ECO:0000256" key="2">
    <source>
        <dbReference type="ARBA" id="ARBA00023015"/>
    </source>
</evidence>
<dbReference type="Gene3D" id="2.60.40.3960">
    <property type="entry name" value="Velvet domain"/>
    <property type="match status" value="1"/>
</dbReference>
<accession>A0AAD7GT58</accession>
<dbReference type="InterPro" id="IPR038491">
    <property type="entry name" value="Velvet_dom_sf"/>
</dbReference>
<organism evidence="6 7">
    <name type="scientific">Mycena metata</name>
    <dbReference type="NCBI Taxonomy" id="1033252"/>
    <lineage>
        <taxon>Eukaryota</taxon>
        <taxon>Fungi</taxon>
        <taxon>Dikarya</taxon>
        <taxon>Basidiomycota</taxon>
        <taxon>Agaricomycotina</taxon>
        <taxon>Agaricomycetes</taxon>
        <taxon>Agaricomycetidae</taxon>
        <taxon>Agaricales</taxon>
        <taxon>Marasmiineae</taxon>
        <taxon>Mycenaceae</taxon>
        <taxon>Mycena</taxon>
    </lineage>
</organism>
<evidence type="ECO:0000313" key="6">
    <source>
        <dbReference type="EMBL" id="KAJ7704703.1"/>
    </source>
</evidence>
<sequence length="309" mass="34448">MSFSMQYNLTSMPLILQDGDGLFHRNQQSTLRLEKGFINTPIRFTEGQFAGKTIRATLEEIQAAVSGRKTVTVPREAKVDRRPLDPAPVAYLRLFEVFNIGTAGETQMELDYDGLEISGFTCTVDLLSVPRPESTSSAAFEWSEPLSDFPPYANSTPQQIEVDPDVSCGNVTTKLAGNTFVQVDNVPWMERPACLLFTFSDLAVKAEGYFMLQYRFFDLFSTTSEDTDPLIQAQCQGAPFRVYSTKDAPALGPSTELSKHLARYGIRLNVRETIRKRKHKDGSPSPGSLYTMHRLCDRGVSEGDDEDEG</sequence>
<dbReference type="PROSITE" id="PS51821">
    <property type="entry name" value="VELVET"/>
    <property type="match status" value="1"/>
</dbReference>
<feature type="domain" description="Velvet" evidence="5">
    <location>
        <begin position="51"/>
        <end position="271"/>
    </location>
</feature>
<keyword evidence="3" id="KW-0804">Transcription</keyword>
<dbReference type="PANTHER" id="PTHR33572">
    <property type="entry name" value="SPORE DEVELOPMENT REGULATOR VOSA"/>
    <property type="match status" value="1"/>
</dbReference>
<dbReference type="Proteomes" id="UP001215598">
    <property type="component" value="Unassembled WGS sequence"/>
</dbReference>
<dbReference type="InterPro" id="IPR021740">
    <property type="entry name" value="Velvet"/>
</dbReference>
<name>A0AAD7GT58_9AGAR</name>
<dbReference type="GO" id="GO:0005634">
    <property type="term" value="C:nucleus"/>
    <property type="evidence" value="ECO:0007669"/>
    <property type="project" value="UniProtKB-SubCell"/>
</dbReference>
<keyword evidence="4" id="KW-0539">Nucleus</keyword>
<proteinExistence type="predicted"/>
<evidence type="ECO:0000256" key="3">
    <source>
        <dbReference type="ARBA" id="ARBA00023163"/>
    </source>
</evidence>
<evidence type="ECO:0000256" key="4">
    <source>
        <dbReference type="ARBA" id="ARBA00023242"/>
    </source>
</evidence>
<dbReference type="InterPro" id="IPR037525">
    <property type="entry name" value="Velvet_dom"/>
</dbReference>